<dbReference type="InterPro" id="IPR023214">
    <property type="entry name" value="HAD_sf"/>
</dbReference>
<reference evidence="5 6" key="1">
    <citation type="submission" date="2018-11" db="EMBL/GenBank/DDBJ databases">
        <title>Genomic Encyclopedia of Type Strains, Phase IV (KMG-IV): sequencing the most valuable type-strain genomes for metagenomic binning, comparative biology and taxonomic classification.</title>
        <authorList>
            <person name="Goeker M."/>
        </authorList>
    </citation>
    <scope>NUCLEOTIDE SEQUENCE [LARGE SCALE GENOMIC DNA]</scope>
    <source>
        <strain evidence="5 6">DSM 5900</strain>
    </source>
</reference>
<comment type="pathway">
    <text evidence="1 4">Glycan biosynthesis; trehalose biosynthesis.</text>
</comment>
<dbReference type="NCBIfam" id="TIGR01484">
    <property type="entry name" value="HAD-SF-IIB"/>
    <property type="match status" value="1"/>
</dbReference>
<dbReference type="AlphaFoldDB" id="A0A3N1M7T8"/>
<evidence type="ECO:0000313" key="6">
    <source>
        <dbReference type="Proteomes" id="UP000278222"/>
    </source>
</evidence>
<evidence type="ECO:0000256" key="2">
    <source>
        <dbReference type="ARBA" id="ARBA00008770"/>
    </source>
</evidence>
<dbReference type="GO" id="GO:0005992">
    <property type="term" value="P:trehalose biosynthetic process"/>
    <property type="evidence" value="ECO:0007669"/>
    <property type="project" value="UniProtKB-UniPathway"/>
</dbReference>
<comment type="cofactor">
    <cofactor evidence="4">
        <name>Mg(2+)</name>
        <dbReference type="ChEBI" id="CHEBI:18420"/>
    </cofactor>
</comment>
<comment type="function">
    <text evidence="4">Removes the phosphate from trehalose 6-phosphate to produce free trehalose.</text>
</comment>
<name>A0A3N1M7T8_9PROT</name>
<evidence type="ECO:0000313" key="5">
    <source>
        <dbReference type="EMBL" id="ROQ01902.1"/>
    </source>
</evidence>
<proteinExistence type="inferred from homology"/>
<dbReference type="InterPro" id="IPR036412">
    <property type="entry name" value="HAD-like_sf"/>
</dbReference>
<sequence>MNANDGGWLAPPAALDGSWALFLDVDGTLLDIADEPQSVTVPETLRPDLRRLAAGLGGAMALVSGRTVAELDRLFAPLVLPAAGQHGAEIRLDPLGAVHSGRIDPVLPGLAPEVRALAAVWPNVEVEEKGAAIAVHFRRAPEAEVQLTRALRSLVEAAGGAIELLEGKMVRELRDRHHTKGTAVGIFMASPPFTGRRPVFIGDDVTDADGFAAVEAVGGLAMAVGIHPAIARAPSFTDAAAVRTWLSVLARESKQA</sequence>
<dbReference type="PANTHER" id="PTHR43768:SF3">
    <property type="entry name" value="TREHALOSE 6-PHOSPHATE PHOSPHATASE"/>
    <property type="match status" value="1"/>
</dbReference>
<dbReference type="Pfam" id="PF02358">
    <property type="entry name" value="Trehalose_PPase"/>
    <property type="match status" value="1"/>
</dbReference>
<dbReference type="InterPro" id="IPR006379">
    <property type="entry name" value="HAD-SF_hydro_IIB"/>
</dbReference>
<dbReference type="EMBL" id="RJKX01000011">
    <property type="protein sequence ID" value="ROQ01902.1"/>
    <property type="molecule type" value="Genomic_DNA"/>
</dbReference>
<dbReference type="RefSeq" id="WP_123688612.1">
    <property type="nucleotide sequence ID" value="NZ_AP019700.1"/>
</dbReference>
<dbReference type="OrthoDB" id="9814913at2"/>
<dbReference type="InterPro" id="IPR003337">
    <property type="entry name" value="Trehalose_PPase"/>
</dbReference>
<keyword evidence="4" id="KW-0460">Magnesium</keyword>
<dbReference type="UniPathway" id="UPA00299"/>
<keyword evidence="6" id="KW-1185">Reference proteome</keyword>
<dbReference type="PANTHER" id="PTHR43768">
    <property type="entry name" value="TREHALOSE 6-PHOSPHATE PHOSPHATASE"/>
    <property type="match status" value="1"/>
</dbReference>
<gene>
    <name evidence="5" type="ORF">EDC65_1089</name>
</gene>
<evidence type="ECO:0000256" key="3">
    <source>
        <dbReference type="ARBA" id="ARBA00022801"/>
    </source>
</evidence>
<organism evidence="5 6">
    <name type="scientific">Stella humosa</name>
    <dbReference type="NCBI Taxonomy" id="94"/>
    <lineage>
        <taxon>Bacteria</taxon>
        <taxon>Pseudomonadati</taxon>
        <taxon>Pseudomonadota</taxon>
        <taxon>Alphaproteobacteria</taxon>
        <taxon>Rhodospirillales</taxon>
        <taxon>Stellaceae</taxon>
        <taxon>Stella</taxon>
    </lineage>
</organism>
<dbReference type="Proteomes" id="UP000278222">
    <property type="component" value="Unassembled WGS sequence"/>
</dbReference>
<dbReference type="EC" id="3.1.3.12" evidence="4"/>
<dbReference type="GO" id="GO:0046872">
    <property type="term" value="F:metal ion binding"/>
    <property type="evidence" value="ECO:0007669"/>
    <property type="project" value="UniProtKB-KW"/>
</dbReference>
<evidence type="ECO:0000256" key="1">
    <source>
        <dbReference type="ARBA" id="ARBA00005199"/>
    </source>
</evidence>
<accession>A0A3N1M7T8</accession>
<evidence type="ECO:0000256" key="4">
    <source>
        <dbReference type="RuleBase" id="RU361117"/>
    </source>
</evidence>
<dbReference type="Gene3D" id="3.40.50.1000">
    <property type="entry name" value="HAD superfamily/HAD-like"/>
    <property type="match status" value="1"/>
</dbReference>
<dbReference type="GO" id="GO:0004805">
    <property type="term" value="F:trehalose-phosphatase activity"/>
    <property type="evidence" value="ECO:0007669"/>
    <property type="project" value="UniProtKB-EC"/>
</dbReference>
<protein>
    <recommendedName>
        <fullName evidence="4">Trehalose 6-phosphate phosphatase</fullName>
        <ecNumber evidence="4">3.1.3.12</ecNumber>
    </recommendedName>
</protein>
<keyword evidence="3 4" id="KW-0378">Hydrolase</keyword>
<dbReference type="InterPro" id="IPR044651">
    <property type="entry name" value="OTSB-like"/>
</dbReference>
<dbReference type="NCBIfam" id="TIGR00685">
    <property type="entry name" value="T6PP"/>
    <property type="match status" value="1"/>
</dbReference>
<dbReference type="SUPFAM" id="SSF56784">
    <property type="entry name" value="HAD-like"/>
    <property type="match status" value="1"/>
</dbReference>
<comment type="similarity">
    <text evidence="2 4">Belongs to the trehalose phosphatase family.</text>
</comment>
<comment type="catalytic activity">
    <reaction evidence="4">
        <text>alpha,alpha-trehalose 6-phosphate + H2O = alpha,alpha-trehalose + phosphate</text>
        <dbReference type="Rhea" id="RHEA:23420"/>
        <dbReference type="ChEBI" id="CHEBI:15377"/>
        <dbReference type="ChEBI" id="CHEBI:16551"/>
        <dbReference type="ChEBI" id="CHEBI:43474"/>
        <dbReference type="ChEBI" id="CHEBI:58429"/>
        <dbReference type="EC" id="3.1.3.12"/>
    </reaction>
</comment>
<comment type="caution">
    <text evidence="5">The sequence shown here is derived from an EMBL/GenBank/DDBJ whole genome shotgun (WGS) entry which is preliminary data.</text>
</comment>
<keyword evidence="4" id="KW-0479">Metal-binding</keyword>
<dbReference type="Gene3D" id="3.30.70.1020">
    <property type="entry name" value="Trehalose-6-phosphate phosphatase related protein, domain 2"/>
    <property type="match status" value="1"/>
</dbReference>